<comment type="catalytic activity">
    <reaction evidence="8">
        <text>DNA(n) + a 2'-deoxyribonucleoside 5'-triphosphate = DNA(n+1) + diphosphate</text>
        <dbReference type="Rhea" id="RHEA:22508"/>
        <dbReference type="Rhea" id="RHEA-COMP:17339"/>
        <dbReference type="Rhea" id="RHEA-COMP:17340"/>
        <dbReference type="ChEBI" id="CHEBI:33019"/>
        <dbReference type="ChEBI" id="CHEBI:61560"/>
        <dbReference type="ChEBI" id="CHEBI:173112"/>
        <dbReference type="EC" id="2.7.7.7"/>
    </reaction>
</comment>
<protein>
    <recommendedName>
        <fullName evidence="2">DNA-directed DNA polymerase</fullName>
        <ecNumber evidence="2">2.7.7.7</ecNumber>
    </recommendedName>
</protein>
<dbReference type="SUPFAM" id="SSF53098">
    <property type="entry name" value="Ribonuclease H-like"/>
    <property type="match status" value="1"/>
</dbReference>
<dbReference type="InterPro" id="IPR043502">
    <property type="entry name" value="DNA/RNA_pol_sf"/>
</dbReference>
<organism evidence="10 11">
    <name type="scientific">Patella caerulea</name>
    <name type="common">Rayed Mediterranean limpet</name>
    <dbReference type="NCBI Taxonomy" id="87958"/>
    <lineage>
        <taxon>Eukaryota</taxon>
        <taxon>Metazoa</taxon>
        <taxon>Spiralia</taxon>
        <taxon>Lophotrochozoa</taxon>
        <taxon>Mollusca</taxon>
        <taxon>Gastropoda</taxon>
        <taxon>Patellogastropoda</taxon>
        <taxon>Patelloidea</taxon>
        <taxon>Patellidae</taxon>
        <taxon>Patella</taxon>
    </lineage>
</organism>
<dbReference type="GO" id="GO:0003677">
    <property type="term" value="F:DNA binding"/>
    <property type="evidence" value="ECO:0007669"/>
    <property type="project" value="UniProtKB-KW"/>
</dbReference>
<accession>A0AAN8GBU0</accession>
<name>A0AAN8GBU0_PATCE</name>
<evidence type="ECO:0000256" key="5">
    <source>
        <dbReference type="ARBA" id="ARBA00022705"/>
    </source>
</evidence>
<dbReference type="GO" id="GO:0003887">
    <property type="term" value="F:DNA-directed DNA polymerase activity"/>
    <property type="evidence" value="ECO:0007669"/>
    <property type="project" value="UniProtKB-KW"/>
</dbReference>
<dbReference type="Gene3D" id="3.30.420.10">
    <property type="entry name" value="Ribonuclease H-like superfamily/Ribonuclease H"/>
    <property type="match status" value="1"/>
</dbReference>
<dbReference type="GO" id="GO:0000166">
    <property type="term" value="F:nucleotide binding"/>
    <property type="evidence" value="ECO:0007669"/>
    <property type="project" value="InterPro"/>
</dbReference>
<comment type="caution">
    <text evidence="10">The sequence shown here is derived from an EMBL/GenBank/DDBJ whole genome shotgun (WGS) entry which is preliminary data.</text>
</comment>
<keyword evidence="4" id="KW-0548">Nucleotidyltransferase</keyword>
<evidence type="ECO:0000256" key="4">
    <source>
        <dbReference type="ARBA" id="ARBA00022695"/>
    </source>
</evidence>
<keyword evidence="11" id="KW-1185">Reference proteome</keyword>
<evidence type="ECO:0000256" key="2">
    <source>
        <dbReference type="ARBA" id="ARBA00012417"/>
    </source>
</evidence>
<gene>
    <name evidence="10" type="ORF">SNE40_023179</name>
</gene>
<keyword evidence="7" id="KW-0238">DNA-binding</keyword>
<dbReference type="InterPro" id="IPR023211">
    <property type="entry name" value="DNA_pol_palm_dom_sf"/>
</dbReference>
<evidence type="ECO:0000256" key="7">
    <source>
        <dbReference type="ARBA" id="ARBA00023125"/>
    </source>
</evidence>
<dbReference type="PANTHER" id="PTHR33568:SF3">
    <property type="entry name" value="DNA-DIRECTED DNA POLYMERASE"/>
    <property type="match status" value="1"/>
</dbReference>
<evidence type="ECO:0000256" key="8">
    <source>
        <dbReference type="ARBA" id="ARBA00049244"/>
    </source>
</evidence>
<comment type="similarity">
    <text evidence="1">Belongs to the DNA polymerase type-B family.</text>
</comment>
<proteinExistence type="inferred from homology"/>
<sequence length="1357" mass="158153">MANTPGYTLRLGHQRRSRRFHTESLYVNIDFHQNWDQIAPADVPEVLYDTFDNILNDLGDLVGCQPNDFVRFSVSHPGLKTPAWIPFQPWQDVRPHHILDPLARILQSNEEFKMDERLRLHVCHVAPPNGSGTGQPIIKKKDMSSFEDYLKRKRAIVVIKNQDQLCFQRALVVAKHYANKNDTPEWEAERRRIVKHCGPYSWQTRKTRRLIEEVGGAYEACRGPETWEQYQRVLGPQGYQINVYSRQLFGKLMFKGTKYIVGGQPKVLHLYHHANHYDVITSMPAFFERNYFCEACQKGYDHWDQHECHAICHSCQQSGPPCLEDATRRDCDTCHRRFPNQMCYDRHLQPRQPGTPTICQRWTKCLQCGKEWDILKRHRTLAEHVCGEYECSICKKWHQRGDRWCFIQKLKSPIDLTQPDRPQQLAKLQGKDLTRFVFYDFECSQDTGEHLVNLCVLQCCCHFCMASSNPCDYCDPFWNGQREWIFRTLDDVGKWFIHLSAHGTVPGGKSTQIKSTQIIAVAHNFKGYDGLLMLQTIHDHAIAAPQVIMSGGKVMTVTLGTVKFVDSLNFLPMPLRDVPKTFGLTELKKGYFPHFFNKPEHYAYVGSYPPAEEYDPDGMSVSERQTFYAWYQQHKHEPFDFQHELMTYCKSDVDVLRRGCAAFRDLFMMDTGLDPFVESLTLASACNKVFRTHYLEPDTMAIIPRALMQEPEAGKDWKQFRPRQQSNIALRWLEWEQHCQTLKALREGRRVPQIRHARNQGEVRIGEYHLDGYDDNTGYEFMGCAYHGCPRCYPGPIQDVKHHHPYDPSRTMRDLYQHTQDRLHKLRHVYCLSEIKVMWECELSEERRRNPEMEEFFASLEAQGWPCPDPLSPRAGFFGGRTNACQLMAKAEHSDEEIRYVDVVSLYPWVCKYGKFPLKEPKIITRPSQAWEQYEGLIQCSVLPPRQLYHPVLPFRYNGKLTFPLCRSCVEQYMQKSEITHYVDCTHQQKERAWVGTFVSLELKKAVAMGYQVLVVYEVWHWSEWSQYDNQSKSGGLFAGYIDHYLKKKMEASGYPDDCSTDDDKRRFIQDVYDKEGIQLDHEAMIPNKGLRSFSKLQLNTLWGKFGQRDNFTQTVYMTDPADYFPLMMDVTETIKDVRVVNDNMVMVEKLKKEEHVRPCPITNVVVAAFVTAQARLKLYSVLEPLGERVCYFDTDSVIFKYDRNLWNPPEGNSLGEWKNELPDTLSIRQFVSGGPKNYAYQLSNGETVCKIRGFTLNYRNSQLLNFDTVKQMVLGLAQDKITVTNPHKIERSRDRRLWSRVEEKIYKIVYNKRFVLLDQDGQPSNTLPYGYHHGKAETTLLYGEPHGETETEVVGA</sequence>
<dbReference type="SUPFAM" id="SSF56672">
    <property type="entry name" value="DNA/RNA polymerases"/>
    <property type="match status" value="1"/>
</dbReference>
<evidence type="ECO:0000256" key="1">
    <source>
        <dbReference type="ARBA" id="ARBA00005755"/>
    </source>
</evidence>
<keyword evidence="3" id="KW-0808">Transferase</keyword>
<dbReference type="InterPro" id="IPR036397">
    <property type="entry name" value="RNaseH_sf"/>
</dbReference>
<keyword evidence="5" id="KW-0235">DNA replication</keyword>
<dbReference type="PANTHER" id="PTHR33568">
    <property type="entry name" value="DNA POLYMERASE"/>
    <property type="match status" value="1"/>
</dbReference>
<dbReference type="PROSITE" id="PS00028">
    <property type="entry name" value="ZINC_FINGER_C2H2_1"/>
    <property type="match status" value="1"/>
</dbReference>
<dbReference type="EMBL" id="JAZGQO010000021">
    <property type="protein sequence ID" value="KAK6166511.1"/>
    <property type="molecule type" value="Genomic_DNA"/>
</dbReference>
<dbReference type="GO" id="GO:0006260">
    <property type="term" value="P:DNA replication"/>
    <property type="evidence" value="ECO:0007669"/>
    <property type="project" value="UniProtKB-KW"/>
</dbReference>
<dbReference type="Gene3D" id="3.90.1600.10">
    <property type="entry name" value="Palm domain of DNA polymerase"/>
    <property type="match status" value="1"/>
</dbReference>
<dbReference type="InterPro" id="IPR004868">
    <property type="entry name" value="DNA-dir_DNA_pol_B_mt/vir"/>
</dbReference>
<evidence type="ECO:0000256" key="6">
    <source>
        <dbReference type="ARBA" id="ARBA00022932"/>
    </source>
</evidence>
<dbReference type="Pfam" id="PF03175">
    <property type="entry name" value="DNA_pol_B_2"/>
    <property type="match status" value="3"/>
</dbReference>
<dbReference type="Proteomes" id="UP001347796">
    <property type="component" value="Unassembled WGS sequence"/>
</dbReference>
<evidence type="ECO:0000259" key="9">
    <source>
        <dbReference type="PROSITE" id="PS00028"/>
    </source>
</evidence>
<dbReference type="EC" id="2.7.7.7" evidence="2"/>
<feature type="domain" description="C2H2-type" evidence="9">
    <location>
        <begin position="293"/>
        <end position="313"/>
    </location>
</feature>
<evidence type="ECO:0000313" key="10">
    <source>
        <dbReference type="EMBL" id="KAK6166511.1"/>
    </source>
</evidence>
<evidence type="ECO:0000256" key="3">
    <source>
        <dbReference type="ARBA" id="ARBA00022679"/>
    </source>
</evidence>
<dbReference type="InterPro" id="IPR012337">
    <property type="entry name" value="RNaseH-like_sf"/>
</dbReference>
<reference evidence="10 11" key="1">
    <citation type="submission" date="2024-01" db="EMBL/GenBank/DDBJ databases">
        <title>The genome of the rayed Mediterranean limpet Patella caerulea (Linnaeus, 1758).</title>
        <authorList>
            <person name="Anh-Thu Weber A."/>
            <person name="Halstead-Nussloch G."/>
        </authorList>
    </citation>
    <scope>NUCLEOTIDE SEQUENCE [LARGE SCALE GENOMIC DNA]</scope>
    <source>
        <strain evidence="10">AATW-2023a</strain>
        <tissue evidence="10">Whole specimen</tissue>
    </source>
</reference>
<evidence type="ECO:0000313" key="11">
    <source>
        <dbReference type="Proteomes" id="UP001347796"/>
    </source>
</evidence>
<dbReference type="InterPro" id="IPR013087">
    <property type="entry name" value="Znf_C2H2_type"/>
</dbReference>
<keyword evidence="6" id="KW-0239">DNA-directed DNA polymerase</keyword>